<evidence type="ECO:0000256" key="3">
    <source>
        <dbReference type="ARBA" id="ARBA00023319"/>
    </source>
</evidence>
<feature type="transmembrane region" description="Helical" evidence="4">
    <location>
        <begin position="160"/>
        <end position="188"/>
    </location>
</feature>
<dbReference type="InterPro" id="IPR003598">
    <property type="entry name" value="Ig_sub2"/>
</dbReference>
<dbReference type="PANTHER" id="PTHR47633">
    <property type="entry name" value="IMMUNOGLOBULIN"/>
    <property type="match status" value="1"/>
</dbReference>
<evidence type="ECO:0000256" key="1">
    <source>
        <dbReference type="ARBA" id="ARBA00004496"/>
    </source>
</evidence>
<reference evidence="7" key="1">
    <citation type="submission" date="2018-06" db="EMBL/GenBank/DDBJ databases">
        <title>Genome assembly of Danube salmon.</title>
        <authorList>
            <person name="Macqueen D.J."/>
            <person name="Gundappa M.K."/>
        </authorList>
    </citation>
    <scope>NUCLEOTIDE SEQUENCE [LARGE SCALE GENOMIC DNA]</scope>
</reference>
<dbReference type="Pfam" id="PF07679">
    <property type="entry name" value="I-set"/>
    <property type="match status" value="2"/>
</dbReference>
<reference evidence="6" key="3">
    <citation type="submission" date="2025-09" db="UniProtKB">
        <authorList>
            <consortium name="Ensembl"/>
        </authorList>
    </citation>
    <scope>IDENTIFICATION</scope>
</reference>
<dbReference type="AlphaFoldDB" id="A0A4W5NVU0"/>
<dbReference type="InterPro" id="IPR013098">
    <property type="entry name" value="Ig_I-set"/>
</dbReference>
<dbReference type="Proteomes" id="UP000314982">
    <property type="component" value="Unassembled WGS sequence"/>
</dbReference>
<dbReference type="PANTHER" id="PTHR47633:SF4">
    <property type="entry name" value="MYOPALLADIN ISOFORM X1"/>
    <property type="match status" value="1"/>
</dbReference>
<keyword evidence="4" id="KW-1133">Transmembrane helix</keyword>
<evidence type="ECO:0000259" key="5">
    <source>
        <dbReference type="PROSITE" id="PS50835"/>
    </source>
</evidence>
<sequence>MFWSQLDLLSQYLAFQSLLFSEKDEYTLIISEVKTEYEGEYTCTASNRFAEQWVEKMFKATVQPPNFTSQIKPIKCQEGGEAYFKYKVTGDPIPDVQWYKSARQILPGKYCIIVNNPDGSGFINMKGIQQQDSGLYTCKASNPSGEASCMTGESSVSFNIIYATVCILLFFLGLNTIQHILMCTFVYCTGL</sequence>
<dbReference type="InterPro" id="IPR036179">
    <property type="entry name" value="Ig-like_dom_sf"/>
</dbReference>
<dbReference type="InterPro" id="IPR007110">
    <property type="entry name" value="Ig-like_dom"/>
</dbReference>
<evidence type="ECO:0000313" key="6">
    <source>
        <dbReference type="Ensembl" id="ENSHHUP00000053440.1"/>
    </source>
</evidence>
<dbReference type="SUPFAM" id="SSF48726">
    <property type="entry name" value="Immunoglobulin"/>
    <property type="match status" value="2"/>
</dbReference>
<dbReference type="Ensembl" id="ENSHHUT00000055308.1">
    <property type="protein sequence ID" value="ENSHHUP00000053440.1"/>
    <property type="gene ID" value="ENSHHUG00000032091.1"/>
</dbReference>
<feature type="domain" description="Ig-like" evidence="5">
    <location>
        <begin position="65"/>
        <end position="157"/>
    </location>
</feature>
<dbReference type="PROSITE" id="PS50835">
    <property type="entry name" value="IG_LIKE"/>
    <property type="match status" value="1"/>
</dbReference>
<protein>
    <recommendedName>
        <fullName evidence="5">Ig-like domain-containing protein</fullName>
    </recommendedName>
</protein>
<dbReference type="GeneTree" id="ENSGT01110000267173"/>
<name>A0A4W5NVU0_9TELE</name>
<keyword evidence="3" id="KW-0393">Immunoglobulin domain</keyword>
<dbReference type="InterPro" id="IPR013783">
    <property type="entry name" value="Ig-like_fold"/>
</dbReference>
<keyword evidence="4" id="KW-0472">Membrane</keyword>
<keyword evidence="7" id="KW-1185">Reference proteome</keyword>
<organism evidence="6 7">
    <name type="scientific">Hucho hucho</name>
    <name type="common">huchen</name>
    <dbReference type="NCBI Taxonomy" id="62062"/>
    <lineage>
        <taxon>Eukaryota</taxon>
        <taxon>Metazoa</taxon>
        <taxon>Chordata</taxon>
        <taxon>Craniata</taxon>
        <taxon>Vertebrata</taxon>
        <taxon>Euteleostomi</taxon>
        <taxon>Actinopterygii</taxon>
        <taxon>Neopterygii</taxon>
        <taxon>Teleostei</taxon>
        <taxon>Protacanthopterygii</taxon>
        <taxon>Salmoniformes</taxon>
        <taxon>Salmonidae</taxon>
        <taxon>Salmoninae</taxon>
        <taxon>Hucho</taxon>
    </lineage>
</organism>
<keyword evidence="2" id="KW-0963">Cytoplasm</keyword>
<proteinExistence type="predicted"/>
<reference evidence="6" key="2">
    <citation type="submission" date="2025-08" db="UniProtKB">
        <authorList>
            <consortium name="Ensembl"/>
        </authorList>
    </citation>
    <scope>IDENTIFICATION</scope>
</reference>
<dbReference type="GO" id="GO:0005737">
    <property type="term" value="C:cytoplasm"/>
    <property type="evidence" value="ECO:0007669"/>
    <property type="project" value="UniProtKB-SubCell"/>
</dbReference>
<dbReference type="Gene3D" id="2.60.40.10">
    <property type="entry name" value="Immunoglobulins"/>
    <property type="match status" value="2"/>
</dbReference>
<evidence type="ECO:0000256" key="2">
    <source>
        <dbReference type="ARBA" id="ARBA00022490"/>
    </source>
</evidence>
<dbReference type="FunFam" id="2.60.40.10:FF:000425">
    <property type="entry name" value="Myosin light chain kinase"/>
    <property type="match status" value="1"/>
</dbReference>
<evidence type="ECO:0000313" key="7">
    <source>
        <dbReference type="Proteomes" id="UP000314982"/>
    </source>
</evidence>
<comment type="subcellular location">
    <subcellularLocation>
        <location evidence="1">Cytoplasm</location>
    </subcellularLocation>
</comment>
<accession>A0A4W5NVU0</accession>
<dbReference type="SMART" id="SM00408">
    <property type="entry name" value="IGc2"/>
    <property type="match status" value="1"/>
</dbReference>
<keyword evidence="4" id="KW-0812">Transmembrane</keyword>
<evidence type="ECO:0000256" key="4">
    <source>
        <dbReference type="SAM" id="Phobius"/>
    </source>
</evidence>